<accession>A0A9Q6Z5X1</accession>
<dbReference type="EMBL" id="CP068108">
    <property type="protein sequence ID" value="QQU01901.1"/>
    <property type="molecule type" value="Genomic_DNA"/>
</dbReference>
<name>A0A9Q6Z5X1_MYROD</name>
<evidence type="ECO:0000313" key="2">
    <source>
        <dbReference type="Proteomes" id="UP000596202"/>
    </source>
</evidence>
<proteinExistence type="predicted"/>
<dbReference type="Proteomes" id="UP000596202">
    <property type="component" value="Chromosome"/>
</dbReference>
<sequence>MHIDLRKINICCLLLMMISFFYSCSDKPRTGFKEIDDQFKFINKIESNFDSLSKSASFYYLEKQPDSIYVVVHGENDNISRGWTYNYIRTGDWFFENDRNEVDSIVNYINYHGMHNGNTIKYFTKGVLQRNKGYYYYFNYNAENIQKDKPVEIEIELFYDKEKFVGSLQLFLFKDSQRITDYGDFLELDKDSITSYGEDSYYLRITPRDEGVNTIQGYYTLLPKKEFAKDEINVKPIFFRLDLDVK</sequence>
<dbReference type="AlphaFoldDB" id="A0A9Q6Z5X1"/>
<protein>
    <submittedName>
        <fullName evidence="1">Uncharacterized protein</fullName>
    </submittedName>
</protein>
<dbReference type="PROSITE" id="PS51257">
    <property type="entry name" value="PROKAR_LIPOPROTEIN"/>
    <property type="match status" value="1"/>
</dbReference>
<organism evidence="1 2">
    <name type="scientific">Myroides odoratus</name>
    <name type="common">Flavobacterium odoratum</name>
    <dbReference type="NCBI Taxonomy" id="256"/>
    <lineage>
        <taxon>Bacteria</taxon>
        <taxon>Pseudomonadati</taxon>
        <taxon>Bacteroidota</taxon>
        <taxon>Flavobacteriia</taxon>
        <taxon>Flavobacteriales</taxon>
        <taxon>Flavobacteriaceae</taxon>
        <taxon>Myroides</taxon>
    </lineage>
</organism>
<evidence type="ECO:0000313" key="1">
    <source>
        <dbReference type="EMBL" id="QQU01901.1"/>
    </source>
</evidence>
<reference evidence="1 2" key="1">
    <citation type="submission" date="2021-01" db="EMBL/GenBank/DDBJ databases">
        <title>FDA dAtabase for Regulatory Grade micrObial Sequences (FDA-ARGOS): Supporting development and validation of Infectious Disease Dx tests.</title>
        <authorList>
            <person name="Sproer C."/>
            <person name="Gronow S."/>
            <person name="Severitt S."/>
            <person name="Schroder I."/>
            <person name="Tallon L."/>
            <person name="Sadzewicz L."/>
            <person name="Zhao X."/>
            <person name="Boylan J."/>
            <person name="Ott S."/>
            <person name="Bowen H."/>
            <person name="Vavikolanu K."/>
            <person name="Mehta A."/>
            <person name="Aluvathingal J."/>
            <person name="Nadendla S."/>
            <person name="Lowell S."/>
            <person name="Myers T."/>
            <person name="Yan Y."/>
            <person name="Sichtig H."/>
        </authorList>
    </citation>
    <scope>NUCLEOTIDE SEQUENCE [LARGE SCALE GENOMIC DNA]</scope>
    <source>
        <strain evidence="1 2">FDAARGOS_1131</strain>
    </source>
</reference>
<gene>
    <name evidence="1" type="ORF">I6I88_09220</name>
</gene>